<dbReference type="GO" id="GO:0015276">
    <property type="term" value="F:ligand-gated monoatomic ion channel activity"/>
    <property type="evidence" value="ECO:0007669"/>
    <property type="project" value="InterPro"/>
</dbReference>
<evidence type="ECO:0000256" key="10">
    <source>
        <dbReference type="ARBA" id="ARBA00023180"/>
    </source>
</evidence>
<evidence type="ECO:0000256" key="12">
    <source>
        <dbReference type="ARBA" id="ARBA00023303"/>
    </source>
</evidence>
<evidence type="ECO:0000256" key="3">
    <source>
        <dbReference type="ARBA" id="ARBA00022448"/>
    </source>
</evidence>
<keyword evidence="4" id="KW-1003">Cell membrane</keyword>
<evidence type="ECO:0000256" key="4">
    <source>
        <dbReference type="ARBA" id="ARBA00022475"/>
    </source>
</evidence>
<protein>
    <submittedName>
        <fullName evidence="17">Uncharacterized protein</fullName>
    </submittedName>
</protein>
<evidence type="ECO:0000259" key="15">
    <source>
        <dbReference type="Pfam" id="PF00060"/>
    </source>
</evidence>
<dbReference type="GO" id="GO:0050907">
    <property type="term" value="P:detection of chemical stimulus involved in sensory perception"/>
    <property type="evidence" value="ECO:0007669"/>
    <property type="project" value="UniProtKB-ARBA"/>
</dbReference>
<evidence type="ECO:0000313" key="18">
    <source>
        <dbReference type="Proteomes" id="UP000594454"/>
    </source>
</evidence>
<organism evidence="17 18">
    <name type="scientific">Hermetia illucens</name>
    <name type="common">Black soldier fly</name>
    <dbReference type="NCBI Taxonomy" id="343691"/>
    <lineage>
        <taxon>Eukaryota</taxon>
        <taxon>Metazoa</taxon>
        <taxon>Ecdysozoa</taxon>
        <taxon>Arthropoda</taxon>
        <taxon>Hexapoda</taxon>
        <taxon>Insecta</taxon>
        <taxon>Pterygota</taxon>
        <taxon>Neoptera</taxon>
        <taxon>Endopterygota</taxon>
        <taxon>Diptera</taxon>
        <taxon>Brachycera</taxon>
        <taxon>Stratiomyomorpha</taxon>
        <taxon>Stratiomyidae</taxon>
        <taxon>Hermetiinae</taxon>
        <taxon>Hermetia</taxon>
    </lineage>
</organism>
<dbReference type="Pfam" id="PF00060">
    <property type="entry name" value="Lig_chan"/>
    <property type="match status" value="1"/>
</dbReference>
<dbReference type="InParanoid" id="A0A7R8YLJ3"/>
<feature type="transmembrane region" description="Helical" evidence="13">
    <location>
        <begin position="323"/>
        <end position="345"/>
    </location>
</feature>
<dbReference type="AlphaFoldDB" id="A0A7R8YLJ3"/>
<evidence type="ECO:0000256" key="5">
    <source>
        <dbReference type="ARBA" id="ARBA00022692"/>
    </source>
</evidence>
<gene>
    <name evidence="17" type="ORF">HERILL_LOCUS583</name>
</gene>
<keyword evidence="6 13" id="KW-1133">Transmembrane helix</keyword>
<keyword evidence="10" id="KW-0325">Glycoprotein</keyword>
<feature type="signal peptide" evidence="14">
    <location>
        <begin position="1"/>
        <end position="19"/>
    </location>
</feature>
<evidence type="ECO:0000256" key="6">
    <source>
        <dbReference type="ARBA" id="ARBA00022989"/>
    </source>
</evidence>
<dbReference type="Proteomes" id="UP000594454">
    <property type="component" value="Chromosome 1"/>
</dbReference>
<evidence type="ECO:0000256" key="7">
    <source>
        <dbReference type="ARBA" id="ARBA00023065"/>
    </source>
</evidence>
<keyword evidence="18" id="KW-1185">Reference proteome</keyword>
<evidence type="ECO:0000256" key="13">
    <source>
        <dbReference type="SAM" id="Phobius"/>
    </source>
</evidence>
<evidence type="ECO:0000313" key="17">
    <source>
        <dbReference type="EMBL" id="CAD7077218.1"/>
    </source>
</evidence>
<dbReference type="EMBL" id="LR899009">
    <property type="protein sequence ID" value="CAD7077218.1"/>
    <property type="molecule type" value="Genomic_DNA"/>
</dbReference>
<keyword evidence="14" id="KW-0732">Signal</keyword>
<feature type="chain" id="PRO_5030649173" evidence="14">
    <location>
        <begin position="20"/>
        <end position="544"/>
    </location>
</feature>
<dbReference type="InterPro" id="IPR019594">
    <property type="entry name" value="Glu/Gly-bd"/>
</dbReference>
<keyword evidence="8 13" id="KW-0472">Membrane</keyword>
<comment type="subcellular location">
    <subcellularLocation>
        <location evidence="1">Cell membrane</location>
        <topology evidence="1">Multi-pass membrane protein</topology>
    </subcellularLocation>
</comment>
<dbReference type="SUPFAM" id="SSF53850">
    <property type="entry name" value="Periplasmic binding protein-like II"/>
    <property type="match status" value="1"/>
</dbReference>
<dbReference type="InterPro" id="IPR052192">
    <property type="entry name" value="Insect_Ionotropic_Sensory_Rcpt"/>
</dbReference>
<feature type="domain" description="Ionotropic glutamate receptor C-terminal" evidence="15">
    <location>
        <begin position="324"/>
        <end position="462"/>
    </location>
</feature>
<evidence type="ECO:0000256" key="9">
    <source>
        <dbReference type="ARBA" id="ARBA00023170"/>
    </source>
</evidence>
<accession>A0A7R8YLJ3</accession>
<evidence type="ECO:0000256" key="14">
    <source>
        <dbReference type="SAM" id="SignalP"/>
    </source>
</evidence>
<dbReference type="Pfam" id="PF10613">
    <property type="entry name" value="Lig_chan-Glu_bd"/>
    <property type="match status" value="1"/>
</dbReference>
<keyword evidence="11" id="KW-1071">Ligand-gated ion channel</keyword>
<dbReference type="OrthoDB" id="6117597at2759"/>
<sequence length="544" mass="62249">MYILVGIWLLVTSTPLVSSSLDYVSPIKAFAKLLNFPLKISVLVCWNYDARYKFVAQFQQGSESYLLSIKSDSIENIPVVKDEERHLIIVDLNCSGTALLLEQVDPRLYNRFKWTVLSHIGGSAAEYLTQLPLLINSEVYSMTEHNGVFYIKEVYRKGPNSDIIFEPVASFSNGSIVDERISDSIVHRRKNLEREVLRASMVVTNKDTLNHLHDYRDKHVDTITKVNYLLTNYLMEYLNASVNYKIVSQWGYKDNKTGKWSGMIGDLVENRSDIGATGLFVTSDRIQYIEYIAMPSATRSKFVFHSPKLSYTNDVFLLPFNKFVWYCLVALFLLSVLALVGTVFAETQLLDIQDFNSDASVLKPSFYDTFILVLAATCQQGSAVAPKSFTARVVMIVTYITLMFLYTSYSANITALLQSPSTKIQTLEDLLNSRLKFGADDTVFNRYYFTHATEPVRHKIYEQKILQKDGSENFLPLDEGVNRIRHGLFAFHMELGVGYKIMGETYLEHEKCGLQEIQYLQVIDPWYAIQKNSSYKEFLKTGYF</sequence>
<keyword evidence="3" id="KW-0813">Transport</keyword>
<dbReference type="GO" id="GO:0005886">
    <property type="term" value="C:plasma membrane"/>
    <property type="evidence" value="ECO:0007669"/>
    <property type="project" value="UniProtKB-SubCell"/>
</dbReference>
<dbReference type="Gene3D" id="1.10.287.70">
    <property type="match status" value="1"/>
</dbReference>
<evidence type="ECO:0000259" key="16">
    <source>
        <dbReference type="Pfam" id="PF10613"/>
    </source>
</evidence>
<reference evidence="17 18" key="1">
    <citation type="submission" date="2020-11" db="EMBL/GenBank/DDBJ databases">
        <authorList>
            <person name="Wallbank WR R."/>
            <person name="Pardo Diaz C."/>
            <person name="Kozak K."/>
            <person name="Martin S."/>
            <person name="Jiggins C."/>
            <person name="Moest M."/>
            <person name="Warren A I."/>
            <person name="Generalovic N T."/>
            <person name="Byers J.R.P. K."/>
            <person name="Montejo-Kovacevich G."/>
            <person name="Yen C E."/>
        </authorList>
    </citation>
    <scope>NUCLEOTIDE SEQUENCE [LARGE SCALE GENOMIC DNA]</scope>
</reference>
<dbReference type="Gene3D" id="3.40.190.10">
    <property type="entry name" value="Periplasmic binding protein-like II"/>
    <property type="match status" value="1"/>
</dbReference>
<proteinExistence type="inferred from homology"/>
<keyword evidence="9" id="KW-0675">Receptor</keyword>
<keyword evidence="5 13" id="KW-0812">Transmembrane</keyword>
<evidence type="ECO:0000256" key="1">
    <source>
        <dbReference type="ARBA" id="ARBA00004651"/>
    </source>
</evidence>
<name>A0A7R8YLJ3_HERIL</name>
<evidence type="ECO:0000256" key="8">
    <source>
        <dbReference type="ARBA" id="ARBA00023136"/>
    </source>
</evidence>
<feature type="domain" description="Ionotropic glutamate receptor L-glutamate and glycine-binding" evidence="16">
    <location>
        <begin position="238"/>
        <end position="291"/>
    </location>
</feature>
<dbReference type="PANTHER" id="PTHR42643:SF33">
    <property type="entry name" value="GLUTAMATE RECEPTOR 2-LIKE PROTEIN"/>
    <property type="match status" value="1"/>
</dbReference>
<comment type="similarity">
    <text evidence="2">Belongs to the glutamate-gated ion channel (TC 1.A.10.1) family.</text>
</comment>
<evidence type="ECO:0000256" key="2">
    <source>
        <dbReference type="ARBA" id="ARBA00008685"/>
    </source>
</evidence>
<keyword evidence="12" id="KW-0407">Ion channel</keyword>
<feature type="transmembrane region" description="Helical" evidence="13">
    <location>
        <begin position="389"/>
        <end position="409"/>
    </location>
</feature>
<evidence type="ECO:0000256" key="11">
    <source>
        <dbReference type="ARBA" id="ARBA00023286"/>
    </source>
</evidence>
<keyword evidence="7" id="KW-0406">Ion transport</keyword>
<dbReference type="PANTHER" id="PTHR42643">
    <property type="entry name" value="IONOTROPIC RECEPTOR 20A-RELATED"/>
    <property type="match status" value="1"/>
</dbReference>
<dbReference type="InterPro" id="IPR001320">
    <property type="entry name" value="Iontro_rcpt_C"/>
</dbReference>